<evidence type="ECO:0000313" key="3">
    <source>
        <dbReference type="Proteomes" id="UP001189429"/>
    </source>
</evidence>
<proteinExistence type="predicted"/>
<gene>
    <name evidence="2" type="ORF">PCOR1329_LOCUS4859</name>
</gene>
<evidence type="ECO:0000256" key="1">
    <source>
        <dbReference type="SAM" id="MobiDB-lite"/>
    </source>
</evidence>
<sequence length="211" mass="21814">MSAGPSIRRYFLSCSTRGPRDSDPFPESSFSPRICFGPQGFHHEEPPGVRRPCRVGDLGGCRRRRCRRRMQALASRKAAAVASQAAAAAEKARAAAAEADAVAASASEATADAASAQAAATNLGLVGGMVRSLNRALAEALGPAAAPAAGAVGPAARGRAPEGQAEGPPSIDRRLLRPDGRPWWPAKPPPPAPPAQELLLARRPGPSSFFL</sequence>
<feature type="compositionally biased region" description="Low complexity" evidence="1">
    <location>
        <begin position="148"/>
        <end position="167"/>
    </location>
</feature>
<evidence type="ECO:0000313" key="2">
    <source>
        <dbReference type="EMBL" id="CAK0795088.1"/>
    </source>
</evidence>
<protein>
    <submittedName>
        <fullName evidence="2">Uncharacterized protein</fullName>
    </submittedName>
</protein>
<feature type="region of interest" description="Disordered" evidence="1">
    <location>
        <begin position="148"/>
        <end position="198"/>
    </location>
</feature>
<accession>A0ABN9PQA8</accession>
<feature type="compositionally biased region" description="Basic and acidic residues" evidence="1">
    <location>
        <begin position="171"/>
        <end position="180"/>
    </location>
</feature>
<comment type="caution">
    <text evidence="2">The sequence shown here is derived from an EMBL/GenBank/DDBJ whole genome shotgun (WGS) entry which is preliminary data.</text>
</comment>
<organism evidence="2 3">
    <name type="scientific">Prorocentrum cordatum</name>
    <dbReference type="NCBI Taxonomy" id="2364126"/>
    <lineage>
        <taxon>Eukaryota</taxon>
        <taxon>Sar</taxon>
        <taxon>Alveolata</taxon>
        <taxon>Dinophyceae</taxon>
        <taxon>Prorocentrales</taxon>
        <taxon>Prorocentraceae</taxon>
        <taxon>Prorocentrum</taxon>
    </lineage>
</organism>
<reference evidence="2" key="1">
    <citation type="submission" date="2023-10" db="EMBL/GenBank/DDBJ databases">
        <authorList>
            <person name="Chen Y."/>
            <person name="Shah S."/>
            <person name="Dougan E. K."/>
            <person name="Thang M."/>
            <person name="Chan C."/>
        </authorList>
    </citation>
    <scope>NUCLEOTIDE SEQUENCE [LARGE SCALE GENOMIC DNA]</scope>
</reference>
<dbReference type="EMBL" id="CAUYUJ010001259">
    <property type="protein sequence ID" value="CAK0795088.1"/>
    <property type="molecule type" value="Genomic_DNA"/>
</dbReference>
<name>A0ABN9PQA8_9DINO</name>
<dbReference type="Proteomes" id="UP001189429">
    <property type="component" value="Unassembled WGS sequence"/>
</dbReference>
<keyword evidence="3" id="KW-1185">Reference proteome</keyword>
<feature type="compositionally biased region" description="Pro residues" evidence="1">
    <location>
        <begin position="185"/>
        <end position="194"/>
    </location>
</feature>